<dbReference type="RefSeq" id="WP_398659106.1">
    <property type="nucleotide sequence ID" value="NZ_JBITDC010000011.1"/>
</dbReference>
<feature type="compositionally biased region" description="Basic and acidic residues" evidence="2">
    <location>
        <begin position="261"/>
        <end position="287"/>
    </location>
</feature>
<evidence type="ECO:0000256" key="2">
    <source>
        <dbReference type="SAM" id="MobiDB-lite"/>
    </source>
</evidence>
<organism evidence="3 4">
    <name type="scientific">Streptomyces cellulosae</name>
    <dbReference type="NCBI Taxonomy" id="1968"/>
    <lineage>
        <taxon>Bacteria</taxon>
        <taxon>Bacillati</taxon>
        <taxon>Actinomycetota</taxon>
        <taxon>Actinomycetes</taxon>
        <taxon>Kitasatosporales</taxon>
        <taxon>Streptomycetaceae</taxon>
        <taxon>Streptomyces</taxon>
    </lineage>
</organism>
<comment type="caution">
    <text evidence="3">The sequence shown here is derived from an EMBL/GenBank/DDBJ whole genome shotgun (WGS) entry which is preliminary data.</text>
</comment>
<feature type="compositionally biased region" description="Low complexity" evidence="2">
    <location>
        <begin position="290"/>
        <end position="301"/>
    </location>
</feature>
<feature type="compositionally biased region" description="Basic and acidic residues" evidence="2">
    <location>
        <begin position="317"/>
        <end position="328"/>
    </location>
</feature>
<proteinExistence type="predicted"/>
<dbReference type="EMBL" id="JBITDC010000011">
    <property type="protein sequence ID" value="MFI5678575.1"/>
    <property type="molecule type" value="Genomic_DNA"/>
</dbReference>
<evidence type="ECO:0000256" key="1">
    <source>
        <dbReference type="SAM" id="Coils"/>
    </source>
</evidence>
<sequence length="449" mass="46686">MHRLLPPSAIAGVSVVCALGPWLFTEATVLRGLAAAAAATAIGGAVVMRHWDTQAGKRVADLTRARASDEWRYEERVAELETDLEESRELRVKLEQRLRAKRSELAGLRNEHAALLRRYATAETERASALEGRRLLEIEASAPARELLPAQAGSVVEAEAGAVAAPAEPEAEDQPEVPAIFSPEGAQLFLRAMGALARFGESGDGDGDGTDGTDGTATDSAETEADESDESEDAATEANADVEKSKKSKDFKNTSPAARSKNSEDLKKAGPKDVPDGVSKDAPDGETVKVPAAEGPVAGAAGNSGNSQPEAAQEDEAQGKPEAVDGHQRAAATSSARAAQPAQQPTGHFVAPTAVAVVPPTPARRPSVEGGFDFFGAKHGAAPAALEAVQNEDLADVVGQEALALHKAESEADFKPADESARGVGQVIDLTAHDETEQIDVQGLRSAVS</sequence>
<keyword evidence="4" id="KW-1185">Reference proteome</keyword>
<evidence type="ECO:0000313" key="4">
    <source>
        <dbReference type="Proteomes" id="UP001612415"/>
    </source>
</evidence>
<protein>
    <recommendedName>
        <fullName evidence="5">Secreted protein</fullName>
    </recommendedName>
</protein>
<name>A0ABW7Y864_STRCE</name>
<keyword evidence="1" id="KW-0175">Coiled coil</keyword>
<accession>A0ABW7Y864</accession>
<evidence type="ECO:0000313" key="3">
    <source>
        <dbReference type="EMBL" id="MFI5678575.1"/>
    </source>
</evidence>
<feature type="compositionally biased region" description="Acidic residues" evidence="2">
    <location>
        <begin position="221"/>
        <end position="235"/>
    </location>
</feature>
<feature type="compositionally biased region" description="Basic and acidic residues" evidence="2">
    <location>
        <begin position="241"/>
        <end position="252"/>
    </location>
</feature>
<dbReference type="Proteomes" id="UP001612415">
    <property type="component" value="Unassembled WGS sequence"/>
</dbReference>
<gene>
    <name evidence="3" type="ORF">ACIA8P_28595</name>
</gene>
<reference evidence="3 4" key="1">
    <citation type="submission" date="2024-10" db="EMBL/GenBank/DDBJ databases">
        <title>The Natural Products Discovery Center: Release of the First 8490 Sequenced Strains for Exploring Actinobacteria Biosynthetic Diversity.</title>
        <authorList>
            <person name="Kalkreuter E."/>
            <person name="Kautsar S.A."/>
            <person name="Yang D."/>
            <person name="Bader C.D."/>
            <person name="Teijaro C.N."/>
            <person name="Fluegel L."/>
            <person name="Davis C.M."/>
            <person name="Simpson J.R."/>
            <person name="Lauterbach L."/>
            <person name="Steele A.D."/>
            <person name="Gui C."/>
            <person name="Meng S."/>
            <person name="Li G."/>
            <person name="Viehrig K."/>
            <person name="Ye F."/>
            <person name="Su P."/>
            <person name="Kiefer A.F."/>
            <person name="Nichols A."/>
            <person name="Cepeda A.J."/>
            <person name="Yan W."/>
            <person name="Fan B."/>
            <person name="Jiang Y."/>
            <person name="Adhikari A."/>
            <person name="Zheng C.-J."/>
            <person name="Schuster L."/>
            <person name="Cowan T.M."/>
            <person name="Smanski M.J."/>
            <person name="Chevrette M.G."/>
            <person name="De Carvalho L.P.S."/>
            <person name="Shen B."/>
        </authorList>
    </citation>
    <scope>NUCLEOTIDE SEQUENCE [LARGE SCALE GENOMIC DNA]</scope>
    <source>
        <strain evidence="3 4">NPDC051599</strain>
    </source>
</reference>
<evidence type="ECO:0008006" key="5">
    <source>
        <dbReference type="Google" id="ProtNLM"/>
    </source>
</evidence>
<feature type="region of interest" description="Disordered" evidence="2">
    <location>
        <begin position="199"/>
        <end position="350"/>
    </location>
</feature>
<feature type="compositionally biased region" description="Low complexity" evidence="2">
    <location>
        <begin position="329"/>
        <end position="350"/>
    </location>
</feature>
<feature type="coiled-coil region" evidence="1">
    <location>
        <begin position="70"/>
        <end position="125"/>
    </location>
</feature>